<dbReference type="NCBIfam" id="TIGR02854">
    <property type="entry name" value="spore_II_GA"/>
    <property type="match status" value="1"/>
</dbReference>
<keyword evidence="1" id="KW-0064">Aspartyl protease</keyword>
<reference evidence="4 5" key="1">
    <citation type="submission" date="2020-08" db="EMBL/GenBank/DDBJ databases">
        <title>Genomic Encyclopedia of Type Strains, Phase III (KMG-III): the genomes of soil and plant-associated and newly described type strains.</title>
        <authorList>
            <person name="Whitman W."/>
        </authorList>
    </citation>
    <scope>NUCLEOTIDE SEQUENCE [LARGE SCALE GENOMIC DNA]</scope>
    <source>
        <strain evidence="4 5">CECT 5862</strain>
    </source>
</reference>
<dbReference type="EMBL" id="JACHXK010000002">
    <property type="protein sequence ID" value="MBB3109064.1"/>
    <property type="molecule type" value="Genomic_DNA"/>
</dbReference>
<evidence type="ECO:0000256" key="3">
    <source>
        <dbReference type="SAM" id="Phobius"/>
    </source>
</evidence>
<comment type="function">
    <text evidence="1">Probable aspartic protease that is responsible for the proteolytic cleavage of the RNA polymerase sigma E factor (SigE/spoIIGB) to yield the active peptide in the mother cell during sporulation. Responds to a signal from the forespore that is triggered by the extracellular signal protein SpoIIR.</text>
</comment>
<feature type="transmembrane region" description="Helical" evidence="3">
    <location>
        <begin position="121"/>
        <end position="140"/>
    </location>
</feature>
<feature type="transmembrane region" description="Helical" evidence="3">
    <location>
        <begin position="28"/>
        <end position="50"/>
    </location>
</feature>
<dbReference type="GO" id="GO:0006508">
    <property type="term" value="P:proteolysis"/>
    <property type="evidence" value="ECO:0007669"/>
    <property type="project" value="UniProtKB-KW"/>
</dbReference>
<dbReference type="GO" id="GO:0004190">
    <property type="term" value="F:aspartic-type endopeptidase activity"/>
    <property type="evidence" value="ECO:0007669"/>
    <property type="project" value="UniProtKB-KW"/>
</dbReference>
<dbReference type="GO" id="GO:0005886">
    <property type="term" value="C:plasma membrane"/>
    <property type="evidence" value="ECO:0007669"/>
    <property type="project" value="UniProtKB-SubCell"/>
</dbReference>
<dbReference type="PIRSF" id="PIRSF018571">
    <property type="entry name" value="SpoIIGA"/>
    <property type="match status" value="1"/>
</dbReference>
<feature type="transmembrane region" description="Helical" evidence="3">
    <location>
        <begin position="56"/>
        <end position="76"/>
    </location>
</feature>
<keyword evidence="5" id="KW-1185">Reference proteome</keyword>
<evidence type="ECO:0000313" key="5">
    <source>
        <dbReference type="Proteomes" id="UP000570361"/>
    </source>
</evidence>
<feature type="active site" evidence="2">
    <location>
        <position position="176"/>
    </location>
</feature>
<accession>A0A7W5FLJ6</accession>
<dbReference type="InterPro" id="IPR005081">
    <property type="entry name" value="SpoIIGA"/>
</dbReference>
<dbReference type="EC" id="3.4.23.-" evidence="1"/>
<evidence type="ECO:0000256" key="2">
    <source>
        <dbReference type="PIRSR" id="PIRSR018571-1"/>
    </source>
</evidence>
<gene>
    <name evidence="4" type="ORF">FHS18_001116</name>
</gene>
<dbReference type="GO" id="GO:0030436">
    <property type="term" value="P:asexual sporulation"/>
    <property type="evidence" value="ECO:0007669"/>
    <property type="project" value="InterPro"/>
</dbReference>
<protein>
    <recommendedName>
        <fullName evidence="1">Sporulation sigma-E factor-processing peptidase</fullName>
        <ecNumber evidence="1">3.4.23.-</ecNumber>
    </recommendedName>
    <alternativeName>
        <fullName evidence="1">Membrane-associated aspartic protease</fullName>
    </alternativeName>
    <alternativeName>
        <fullName evidence="1">Stage II sporulation protein GA</fullName>
    </alternativeName>
</protein>
<keyword evidence="3" id="KW-0812">Transmembrane</keyword>
<dbReference type="Pfam" id="PF03419">
    <property type="entry name" value="Peptidase_U4"/>
    <property type="match status" value="1"/>
</dbReference>
<keyword evidence="1 4" id="KW-0378">Hydrolase</keyword>
<dbReference type="AlphaFoldDB" id="A0A7W5FLJ6"/>
<dbReference type="Proteomes" id="UP000570361">
    <property type="component" value="Unassembled WGS sequence"/>
</dbReference>
<evidence type="ECO:0000313" key="4">
    <source>
        <dbReference type="EMBL" id="MBB3109064.1"/>
    </source>
</evidence>
<keyword evidence="1" id="KW-1003">Cell membrane</keyword>
<proteinExistence type="inferred from homology"/>
<name>A0A7W5FLJ6_9BACL</name>
<dbReference type="GO" id="GO:0030435">
    <property type="term" value="P:sporulation resulting in formation of a cellular spore"/>
    <property type="evidence" value="ECO:0007669"/>
    <property type="project" value="UniProtKB-KW"/>
</dbReference>
<keyword evidence="1" id="KW-0749">Sporulation</keyword>
<comment type="caution">
    <text evidence="4">The sequence shown here is derived from an EMBL/GenBank/DDBJ whole genome shotgun (WGS) entry which is preliminary data.</text>
</comment>
<keyword evidence="3" id="KW-1133">Transmembrane helix</keyword>
<comment type="similarity">
    <text evidence="1">Belongs to the peptidase U4 family.</text>
</comment>
<comment type="subcellular location">
    <subcellularLocation>
        <location evidence="1">Cell membrane</location>
    </subcellularLocation>
</comment>
<comment type="subunit">
    <text evidence="1">Self-associates. Interacts with SigE. Interacts with SpoIIR.</text>
</comment>
<feature type="transmembrane region" description="Helical" evidence="3">
    <location>
        <begin position="83"/>
        <end position="101"/>
    </location>
</feature>
<keyword evidence="1 3" id="KW-0472">Membrane</keyword>
<evidence type="ECO:0000256" key="1">
    <source>
        <dbReference type="PIRNR" id="PIRNR018571"/>
    </source>
</evidence>
<sequence>MVNLFFNGAALLMTAWIRGVRLRWWRTLLAASTGALYAVVVIFPQLSMMLSVPVKVLFSLVMLLIGFGFGSIQLFIRLIGSFYMVNFAAGGAVYGFHYLFMDAADSYDGVLRFIAGTAVPEIKVAAVFVFSIACVGLYILRSVLTFRKERSIVQNHLAEVKVTIGDSVHTCTGLIDTGNQLYEPLTRTPVMVMEAAIWQDELPPSWLKGIKEAQVDRLIAHMSGESFAWQDRLRLVPFRGVNRGAQFMLAIKPDQVAITREGETFVTTKVLVGLDAGKLVADGAYQAIIHPSLLVKAGASS</sequence>
<organism evidence="4 5">
    <name type="scientific">Paenibacillus phyllosphaerae</name>
    <dbReference type="NCBI Taxonomy" id="274593"/>
    <lineage>
        <taxon>Bacteria</taxon>
        <taxon>Bacillati</taxon>
        <taxon>Bacillota</taxon>
        <taxon>Bacilli</taxon>
        <taxon>Bacillales</taxon>
        <taxon>Paenibacillaceae</taxon>
        <taxon>Paenibacillus</taxon>
    </lineage>
</organism>
<keyword evidence="1" id="KW-0645">Protease</keyword>